<keyword evidence="4" id="KW-1185">Reference proteome</keyword>
<dbReference type="PROSITE" id="PS51031">
    <property type="entry name" value="BESS"/>
    <property type="match status" value="1"/>
</dbReference>
<dbReference type="InterPro" id="IPR004210">
    <property type="entry name" value="BESS_motif"/>
</dbReference>
<reference evidence="3" key="1">
    <citation type="submission" date="2020-04" db="EMBL/GenBank/DDBJ databases">
        <authorList>
            <person name="Alioto T."/>
            <person name="Alioto T."/>
            <person name="Gomez Garrido J."/>
        </authorList>
    </citation>
    <scope>NUCLEOTIDE SEQUENCE</scope>
    <source>
        <strain evidence="3">A484AB</strain>
    </source>
</reference>
<evidence type="ECO:0000256" key="2">
    <source>
        <dbReference type="SAM" id="MobiDB-lite"/>
    </source>
</evidence>
<accession>A0A7D9ELH3</accession>
<comment type="subcellular location">
    <subcellularLocation>
        <location evidence="1">Nucleus</location>
    </subcellularLocation>
</comment>
<dbReference type="GO" id="GO:0003677">
    <property type="term" value="F:DNA binding"/>
    <property type="evidence" value="ECO:0007669"/>
    <property type="project" value="InterPro"/>
</dbReference>
<name>A0A7D9ELH3_PARCT</name>
<evidence type="ECO:0000313" key="4">
    <source>
        <dbReference type="Proteomes" id="UP001152795"/>
    </source>
</evidence>
<comment type="caution">
    <text evidence="3">The sequence shown here is derived from an EMBL/GenBank/DDBJ whole genome shotgun (WGS) entry which is preliminary data.</text>
</comment>
<dbReference type="EMBL" id="CACRXK020007854">
    <property type="protein sequence ID" value="CAB4013358.1"/>
    <property type="molecule type" value="Genomic_DNA"/>
</dbReference>
<gene>
    <name evidence="3" type="ORF">PACLA_8A037606</name>
</gene>
<sequence>MNAWQQLGKMFNKNVDFLKQEFKRLKDNLKKCMHRREKATKSGAPHSKLPQCKYFSQLLFLTDKTANKPTVSNVSITINEGEDLVEESAPLELQPSTSTPKKRKSVSQSCTNDNINLTQASSGSAKKLKPLLDNQSQASQPKKCRAELAHAVDSMLVKTLQDMQNNGNRSDGLETENDEDSLYCRSLIPIFQQLPLKKKRLAKMKFNELLYKIEFESDDENTRFF</sequence>
<evidence type="ECO:0000313" key="3">
    <source>
        <dbReference type="EMBL" id="CAB4013358.1"/>
    </source>
</evidence>
<dbReference type="InterPro" id="IPR039353">
    <property type="entry name" value="TF_Adf1"/>
</dbReference>
<dbReference type="GO" id="GO:0005634">
    <property type="term" value="C:nucleus"/>
    <property type="evidence" value="ECO:0007669"/>
    <property type="project" value="UniProtKB-SubCell"/>
</dbReference>
<organism evidence="3 4">
    <name type="scientific">Paramuricea clavata</name>
    <name type="common">Red gorgonian</name>
    <name type="synonym">Violescent sea-whip</name>
    <dbReference type="NCBI Taxonomy" id="317549"/>
    <lineage>
        <taxon>Eukaryota</taxon>
        <taxon>Metazoa</taxon>
        <taxon>Cnidaria</taxon>
        <taxon>Anthozoa</taxon>
        <taxon>Octocorallia</taxon>
        <taxon>Malacalcyonacea</taxon>
        <taxon>Plexauridae</taxon>
        <taxon>Paramuricea</taxon>
    </lineage>
</organism>
<keyword evidence="1" id="KW-0539">Nucleus</keyword>
<feature type="compositionally biased region" description="Polar residues" evidence="2">
    <location>
        <begin position="106"/>
        <end position="124"/>
    </location>
</feature>
<dbReference type="PANTHER" id="PTHR12243">
    <property type="entry name" value="MADF DOMAIN TRANSCRIPTION FACTOR"/>
    <property type="match status" value="1"/>
</dbReference>
<proteinExistence type="predicted"/>
<evidence type="ECO:0000256" key="1">
    <source>
        <dbReference type="PROSITE-ProRule" id="PRU00371"/>
    </source>
</evidence>
<dbReference type="PANTHER" id="PTHR12243:SF67">
    <property type="entry name" value="COREPRESSOR OF PANGOLIN, ISOFORM A-RELATED"/>
    <property type="match status" value="1"/>
</dbReference>
<dbReference type="Pfam" id="PF02944">
    <property type="entry name" value="BESS"/>
    <property type="match status" value="1"/>
</dbReference>
<dbReference type="AlphaFoldDB" id="A0A7D9ELH3"/>
<protein>
    <submittedName>
        <fullName evidence="3">Transcription factor Adf-1-like</fullName>
    </submittedName>
</protein>
<dbReference type="Proteomes" id="UP001152795">
    <property type="component" value="Unassembled WGS sequence"/>
</dbReference>
<feature type="region of interest" description="Disordered" evidence="2">
    <location>
        <begin position="87"/>
        <end position="127"/>
    </location>
</feature>